<accession>A0A1L9RXZ0</accession>
<keyword evidence="2" id="KW-1185">Reference proteome</keyword>
<sequence>MDTACAFPGLEEEEQILGPLELEPEKCDSPAFETRKAKGVANAEKEKLAAAVTRFSRGFDVAAFQQEAASWFPKLKGDLFPGSYSHLLIILFGTLDEVQDTQASLARWLHDHYPCFSLVAGEPNILDESMFGSEIEMMRKLLAPLRGEDSKIYWINTRLQDTTASRHQLEAAVSVIEGFKHDLLSAVEQDNESKTIYSALPVGQERMSAISSRQSRLDGCKGTLSWDGFLKRNIEFTSFFHLYKNHICKTQPQKAKRYRWLPPNSPVIPRSSPDEMDADCLCSWPMEVPENGILDFMLKTALWLGLARGLSPVHLFCDIVKHFSRFEPNVNASNSHIALLCQLTKLRVSCDGIKSRMPTPLPYQDKFFFEYNPAFFMDVSASNNDVATDLYDKLTLMDTNNMRKFNLQMPPRPRQIRGKKTHNSQLSVISGSLAGQTEMQLPAFQLKHKLVDLPASAVLADLPKPPPTRYFSVEGSALIHRYFSSWRAEQSAYADVLSMYEDHSTI</sequence>
<evidence type="ECO:0000313" key="2">
    <source>
        <dbReference type="Proteomes" id="UP000184383"/>
    </source>
</evidence>
<dbReference type="VEuPathDB" id="FungiDB:ASPWEDRAFT_181081"/>
<reference evidence="2" key="1">
    <citation type="journal article" date="2017" name="Genome Biol.">
        <title>Comparative genomics reveals high biological diversity and specific adaptations in the industrially and medically important fungal genus Aspergillus.</title>
        <authorList>
            <person name="de Vries R.P."/>
            <person name="Riley R."/>
            <person name="Wiebenga A."/>
            <person name="Aguilar-Osorio G."/>
            <person name="Amillis S."/>
            <person name="Uchima C.A."/>
            <person name="Anderluh G."/>
            <person name="Asadollahi M."/>
            <person name="Askin M."/>
            <person name="Barry K."/>
            <person name="Battaglia E."/>
            <person name="Bayram O."/>
            <person name="Benocci T."/>
            <person name="Braus-Stromeyer S.A."/>
            <person name="Caldana C."/>
            <person name="Canovas D."/>
            <person name="Cerqueira G.C."/>
            <person name="Chen F."/>
            <person name="Chen W."/>
            <person name="Choi C."/>
            <person name="Clum A."/>
            <person name="Dos Santos R.A."/>
            <person name="Damasio A.R."/>
            <person name="Diallinas G."/>
            <person name="Emri T."/>
            <person name="Fekete E."/>
            <person name="Flipphi M."/>
            <person name="Freyberg S."/>
            <person name="Gallo A."/>
            <person name="Gournas C."/>
            <person name="Habgood R."/>
            <person name="Hainaut M."/>
            <person name="Harispe M.L."/>
            <person name="Henrissat B."/>
            <person name="Hilden K.S."/>
            <person name="Hope R."/>
            <person name="Hossain A."/>
            <person name="Karabika E."/>
            <person name="Karaffa L."/>
            <person name="Karanyi Z."/>
            <person name="Krasevec N."/>
            <person name="Kuo A."/>
            <person name="Kusch H."/>
            <person name="LaButti K."/>
            <person name="Lagendijk E.L."/>
            <person name="Lapidus A."/>
            <person name="Levasseur A."/>
            <person name="Lindquist E."/>
            <person name="Lipzen A."/>
            <person name="Logrieco A.F."/>
            <person name="MacCabe A."/>
            <person name="Maekelae M.R."/>
            <person name="Malavazi I."/>
            <person name="Melin P."/>
            <person name="Meyer V."/>
            <person name="Mielnichuk N."/>
            <person name="Miskei M."/>
            <person name="Molnar A.P."/>
            <person name="Mule G."/>
            <person name="Ngan C.Y."/>
            <person name="Orejas M."/>
            <person name="Orosz E."/>
            <person name="Ouedraogo J.P."/>
            <person name="Overkamp K.M."/>
            <person name="Park H.-S."/>
            <person name="Perrone G."/>
            <person name="Piumi F."/>
            <person name="Punt P.J."/>
            <person name="Ram A.F."/>
            <person name="Ramon A."/>
            <person name="Rauscher S."/>
            <person name="Record E."/>
            <person name="Riano-Pachon D.M."/>
            <person name="Robert V."/>
            <person name="Roehrig J."/>
            <person name="Ruller R."/>
            <person name="Salamov A."/>
            <person name="Salih N.S."/>
            <person name="Samson R.A."/>
            <person name="Sandor E."/>
            <person name="Sanguinetti M."/>
            <person name="Schuetze T."/>
            <person name="Sepcic K."/>
            <person name="Shelest E."/>
            <person name="Sherlock G."/>
            <person name="Sophianopoulou V."/>
            <person name="Squina F.M."/>
            <person name="Sun H."/>
            <person name="Susca A."/>
            <person name="Todd R.B."/>
            <person name="Tsang A."/>
            <person name="Unkles S.E."/>
            <person name="van de Wiele N."/>
            <person name="van Rossen-Uffink D."/>
            <person name="Oliveira J.V."/>
            <person name="Vesth T.C."/>
            <person name="Visser J."/>
            <person name="Yu J.-H."/>
            <person name="Zhou M."/>
            <person name="Andersen M.R."/>
            <person name="Archer D.B."/>
            <person name="Baker S.E."/>
            <person name="Benoit I."/>
            <person name="Brakhage A.A."/>
            <person name="Braus G.H."/>
            <person name="Fischer R."/>
            <person name="Frisvad J.C."/>
            <person name="Goldman G.H."/>
            <person name="Houbraken J."/>
            <person name="Oakley B."/>
            <person name="Pocsi I."/>
            <person name="Scazzocchio C."/>
            <person name="Seiboth B."/>
            <person name="vanKuyk P.A."/>
            <person name="Wortman J."/>
            <person name="Dyer P.S."/>
            <person name="Grigoriev I.V."/>
        </authorList>
    </citation>
    <scope>NUCLEOTIDE SEQUENCE [LARGE SCALE GENOMIC DNA]</scope>
    <source>
        <strain evidence="2">DTO 134E9</strain>
    </source>
</reference>
<dbReference type="Proteomes" id="UP000184383">
    <property type="component" value="Unassembled WGS sequence"/>
</dbReference>
<protein>
    <submittedName>
        <fullName evidence="1">Uncharacterized protein</fullName>
    </submittedName>
</protein>
<organism evidence="1 2">
    <name type="scientific">Aspergillus wentii DTO 134E9</name>
    <dbReference type="NCBI Taxonomy" id="1073089"/>
    <lineage>
        <taxon>Eukaryota</taxon>
        <taxon>Fungi</taxon>
        <taxon>Dikarya</taxon>
        <taxon>Ascomycota</taxon>
        <taxon>Pezizomycotina</taxon>
        <taxon>Eurotiomycetes</taxon>
        <taxon>Eurotiomycetidae</taxon>
        <taxon>Eurotiales</taxon>
        <taxon>Aspergillaceae</taxon>
        <taxon>Aspergillus</taxon>
        <taxon>Aspergillus subgen. Cremei</taxon>
    </lineage>
</organism>
<gene>
    <name evidence="1" type="ORF">ASPWEDRAFT_181081</name>
</gene>
<dbReference type="GeneID" id="63747709"/>
<dbReference type="RefSeq" id="XP_040693384.1">
    <property type="nucleotide sequence ID" value="XM_040831861.1"/>
</dbReference>
<evidence type="ECO:0000313" key="1">
    <source>
        <dbReference type="EMBL" id="OJJ39708.1"/>
    </source>
</evidence>
<proteinExistence type="predicted"/>
<dbReference type="OrthoDB" id="4183264at2759"/>
<name>A0A1L9RXZ0_ASPWE</name>
<dbReference type="AlphaFoldDB" id="A0A1L9RXZ0"/>
<dbReference type="EMBL" id="KV878210">
    <property type="protein sequence ID" value="OJJ39708.1"/>
    <property type="molecule type" value="Genomic_DNA"/>
</dbReference>